<dbReference type="Gene3D" id="3.40.50.300">
    <property type="entry name" value="P-loop containing nucleotide triphosphate hydrolases"/>
    <property type="match status" value="1"/>
</dbReference>
<dbReference type="PANTHER" id="PTHR16305">
    <property type="entry name" value="TESTICULAR SOLUBLE ADENYLYL CYCLASE"/>
    <property type="match status" value="1"/>
</dbReference>
<dbReference type="InterPro" id="IPR041664">
    <property type="entry name" value="AAA_16"/>
</dbReference>
<dbReference type="SUPFAM" id="SSF52540">
    <property type="entry name" value="P-loop containing nucleoside triphosphate hydrolases"/>
    <property type="match status" value="1"/>
</dbReference>
<evidence type="ECO:0000259" key="3">
    <source>
        <dbReference type="Pfam" id="PF13191"/>
    </source>
</evidence>
<name>A0A3B0VLN3_9ZZZZ</name>
<keyword evidence="1" id="KW-0547">Nucleotide-binding</keyword>
<feature type="domain" description="Orc1-like AAA ATPase" evidence="3">
    <location>
        <begin position="2"/>
        <end position="173"/>
    </location>
</feature>
<reference evidence="4" key="1">
    <citation type="submission" date="2018-06" db="EMBL/GenBank/DDBJ databases">
        <authorList>
            <person name="Zhirakovskaya E."/>
        </authorList>
    </citation>
    <scope>NUCLEOTIDE SEQUENCE</scope>
</reference>
<keyword evidence="2" id="KW-0067">ATP-binding</keyword>
<dbReference type="PANTHER" id="PTHR16305:SF28">
    <property type="entry name" value="GUANYLATE CYCLASE DOMAIN-CONTAINING PROTEIN"/>
    <property type="match status" value="1"/>
</dbReference>
<dbReference type="EMBL" id="UOEU01000372">
    <property type="protein sequence ID" value="VAW32554.1"/>
    <property type="molecule type" value="Genomic_DNA"/>
</dbReference>
<evidence type="ECO:0000256" key="1">
    <source>
        <dbReference type="ARBA" id="ARBA00022741"/>
    </source>
</evidence>
<feature type="non-terminal residue" evidence="4">
    <location>
        <position position="488"/>
    </location>
</feature>
<gene>
    <name evidence="4" type="ORF">MNBD_CHLOROFLEXI01-3057</name>
</gene>
<organism evidence="4">
    <name type="scientific">hydrothermal vent metagenome</name>
    <dbReference type="NCBI Taxonomy" id="652676"/>
    <lineage>
        <taxon>unclassified sequences</taxon>
        <taxon>metagenomes</taxon>
        <taxon>ecological metagenomes</taxon>
    </lineage>
</organism>
<dbReference type="GO" id="GO:0005524">
    <property type="term" value="F:ATP binding"/>
    <property type="evidence" value="ECO:0007669"/>
    <property type="project" value="UniProtKB-KW"/>
</dbReference>
<evidence type="ECO:0000256" key="2">
    <source>
        <dbReference type="ARBA" id="ARBA00022840"/>
    </source>
</evidence>
<dbReference type="GO" id="GO:0005737">
    <property type="term" value="C:cytoplasm"/>
    <property type="evidence" value="ECO:0007669"/>
    <property type="project" value="TreeGrafter"/>
</dbReference>
<dbReference type="AlphaFoldDB" id="A0A3B0VLN3"/>
<dbReference type="InterPro" id="IPR027417">
    <property type="entry name" value="P-loop_NTPase"/>
</dbReference>
<dbReference type="Pfam" id="PF13191">
    <property type="entry name" value="AAA_16"/>
    <property type="match status" value="1"/>
</dbReference>
<dbReference type="GO" id="GO:0004016">
    <property type="term" value="F:adenylate cyclase activity"/>
    <property type="evidence" value="ECO:0007669"/>
    <property type="project" value="TreeGrafter"/>
</dbReference>
<sequence>QAERSRLLTLLEQLNMGDGGLLLLEGAAGMGKTRLLEMVAEAADWRQIRVAWGKTAEHASPHRYAPLSAALQAATTGPLLDLLSDQLTPLIRSLLTPLLPKMNKSSARRSIFLPEEEPPKLPLATAVTKLLTLLCQSKPTLLILDDVQWADDAFWELLPTLAQVSQEQSLLLILSYRGEELRQNGVAWTAVQKADRDFSLERLSLTGFSTDEFSEFAEQLGSGLFAAEQMQLHQLSGGNPLAAKELLLDGNPTASFEKLLRKRLAQLAQDERNALFAAAVLGRAFSYGTWQAMLDDPIPTQPLLNGRFLQETADGYAFQHDLIRAACYQSQSEVERQRWHRRAGLVLLREGCDSATLAWHFEQGQQWETAVHYHRRAAERAFHLQDMASAEAHCERALRCLAKTADSAEALPLRCLNLHIQQRLNWANTRLEDAQALVQQAHQEDDPDSLLQALLLTLNYFVGQGELDELQTVAQEVITLAHELSNRE</sequence>
<protein>
    <recommendedName>
        <fullName evidence="3">Orc1-like AAA ATPase domain-containing protein</fullName>
    </recommendedName>
</protein>
<proteinExistence type="predicted"/>
<accession>A0A3B0VLN3</accession>
<evidence type="ECO:0000313" key="4">
    <source>
        <dbReference type="EMBL" id="VAW32554.1"/>
    </source>
</evidence>
<feature type="non-terminal residue" evidence="4">
    <location>
        <position position="1"/>
    </location>
</feature>